<dbReference type="UniPathway" id="UPA00068">
    <property type="reaction ID" value="UER00114"/>
</dbReference>
<dbReference type="Proteomes" id="UP000464657">
    <property type="component" value="Chromosome"/>
</dbReference>
<dbReference type="EC" id="4.3.2.1" evidence="3 5"/>
<dbReference type="GO" id="GO:0005829">
    <property type="term" value="C:cytosol"/>
    <property type="evidence" value="ECO:0007669"/>
    <property type="project" value="TreeGrafter"/>
</dbReference>
<dbReference type="InterPro" id="IPR013815">
    <property type="entry name" value="ATP_grasp_subdomain_1"/>
</dbReference>
<keyword evidence="4" id="KW-0028">Amino-acid biosynthesis</keyword>
<evidence type="ECO:0000256" key="2">
    <source>
        <dbReference type="ARBA" id="ARBA00004941"/>
    </source>
</evidence>
<dbReference type="Pfam" id="PF13535">
    <property type="entry name" value="ATP-grasp_4"/>
    <property type="match status" value="1"/>
</dbReference>
<sequence length="896" mass="101532">MKNNFKEAILLIESNTSGTGVIFANLAHQENLKVILITQGITNYNFDSHVEKQISESFEFDELFKVISELGKKYTLVGITSTSDYYIELAGKLAQKYNLPHPNVNTIQQCRNKFDFRSLLLAEGMQCPQFKLIKDKESLHNENFDKNFNYPVIVKPVTGSGSIGVKLITNHAALVSHGEELLKKTVNERKQKVDNSFLVEEFIEGDEFSLEVFDGEIIGVTKKYKSQLPYFVEIGHDFPFIGNDAFMELVAKMLDQLKDIVDLNWGAFHIEFIQKIDELFIVEVNPRLAGGFIPLLIQEAYGIDLLKRLFLKVTAKPNTEKKNKDASACIRFIIPEKSGKIGCDFTTLNTQNWKSFLEFKMYNKTLNPFVKSFDFRDRIGHVITVDSALDKAKEEVNELLNNILDRIKFLDMDNTGRIEKGIDPRIKKIIFGNKIQKKDLKELFLISKIDKAHILMLKEVGLMSQEKASKILFEIAYFEKINFEPLIGTHAPRGLYMCYENWLIEQLGMDVAGSIHLGRSRNDMNATMAMLQTRKDIIEVVAKLLEFVEMLCSISKEYKDFVMPAYTHFQPAVPITYGYYLQAIAIALKKHTEQFLSIEETLKVSPMGSCSVGGTSVPIDTDFIAKLLGFDKGPMNAMESVASRDFILDFLSKISISSVLVSRIATDFILWNTQEFSLFELSDQITGASSIMPNKRNPFILENIQGKLGVVSASFSGAITAMHKTPFTNSISVGTESKLFLNQSKQEFIDAIELLKIFIENAKPKKGSMKKRALESHTIATEYANKLVLEYGFPFREAHFLVGKSISNMTKISKLNESESLNKYNLSDSIEDIVENSKYGGGPSSINTENNFEELKKNIEMLERKINKYTSKWEAANNQLNVLCNKTIYKSACKTL</sequence>
<dbReference type="GO" id="GO:0005524">
    <property type="term" value="F:ATP binding"/>
    <property type="evidence" value="ECO:0007669"/>
    <property type="project" value="UniProtKB-UniRule"/>
</dbReference>
<dbReference type="InterPro" id="IPR009049">
    <property type="entry name" value="Argininosuccinate_lyase"/>
</dbReference>
<keyword evidence="6" id="KW-0067">ATP-binding</keyword>
<evidence type="ECO:0000256" key="1">
    <source>
        <dbReference type="ARBA" id="ARBA00000985"/>
    </source>
</evidence>
<dbReference type="InterPro" id="IPR011761">
    <property type="entry name" value="ATP-grasp"/>
</dbReference>
<dbReference type="SUPFAM" id="SSF56059">
    <property type="entry name" value="Glutathione synthetase ATP-binding domain-like"/>
    <property type="match status" value="1"/>
</dbReference>
<dbReference type="InterPro" id="IPR008948">
    <property type="entry name" value="L-Aspartase-like"/>
</dbReference>
<feature type="coiled-coil region" evidence="7">
    <location>
        <begin position="845"/>
        <end position="879"/>
    </location>
</feature>
<dbReference type="PRINTS" id="PR00149">
    <property type="entry name" value="FUMRATELYASE"/>
</dbReference>
<keyword evidence="6" id="KW-0547">Nucleotide-binding</keyword>
<dbReference type="AlphaFoldDB" id="A0A7L4ZG23"/>
<dbReference type="Gene3D" id="3.30.470.20">
    <property type="entry name" value="ATP-grasp fold, B domain"/>
    <property type="match status" value="1"/>
</dbReference>
<dbReference type="Gene3D" id="1.20.200.10">
    <property type="entry name" value="Fumarase/aspartase (Central domain)"/>
    <property type="match status" value="1"/>
</dbReference>
<dbReference type="PANTHER" id="PTHR43814:SF1">
    <property type="entry name" value="ARGININOSUCCINATE LYASE"/>
    <property type="match status" value="1"/>
</dbReference>
<evidence type="ECO:0000256" key="4">
    <source>
        <dbReference type="ARBA" id="ARBA00022571"/>
    </source>
</evidence>
<dbReference type="PRINTS" id="PR00145">
    <property type="entry name" value="ARGSUCLYASE"/>
</dbReference>
<dbReference type="PANTHER" id="PTHR43814">
    <property type="entry name" value="ARGININOSUCCINATE LYASE"/>
    <property type="match status" value="1"/>
</dbReference>
<evidence type="ECO:0000256" key="6">
    <source>
        <dbReference type="PROSITE-ProRule" id="PRU00409"/>
    </source>
</evidence>
<dbReference type="PROSITE" id="PS50975">
    <property type="entry name" value="ATP_GRASP"/>
    <property type="match status" value="1"/>
</dbReference>
<comment type="catalytic activity">
    <reaction evidence="1">
        <text>2-(N(omega)-L-arginino)succinate = fumarate + L-arginine</text>
        <dbReference type="Rhea" id="RHEA:24020"/>
        <dbReference type="ChEBI" id="CHEBI:29806"/>
        <dbReference type="ChEBI" id="CHEBI:32682"/>
        <dbReference type="ChEBI" id="CHEBI:57472"/>
        <dbReference type="EC" id="4.3.2.1"/>
    </reaction>
</comment>
<dbReference type="Gene3D" id="1.10.40.30">
    <property type="entry name" value="Fumarase/aspartase (C-terminal domain)"/>
    <property type="match status" value="1"/>
</dbReference>
<dbReference type="NCBIfam" id="NF002563">
    <property type="entry name" value="PRK02186.1"/>
    <property type="match status" value="1"/>
</dbReference>
<gene>
    <name evidence="9" type="primary">argH_1</name>
    <name evidence="9" type="ORF">IMCC3317_07850</name>
</gene>
<evidence type="ECO:0000256" key="3">
    <source>
        <dbReference type="ARBA" id="ARBA00012338"/>
    </source>
</evidence>
<dbReference type="GO" id="GO:0046872">
    <property type="term" value="F:metal ion binding"/>
    <property type="evidence" value="ECO:0007669"/>
    <property type="project" value="InterPro"/>
</dbReference>
<dbReference type="InterPro" id="IPR022761">
    <property type="entry name" value="Fumarate_lyase_N"/>
</dbReference>
<keyword evidence="4" id="KW-0055">Arginine biosynthesis</keyword>
<dbReference type="GO" id="GO:0004056">
    <property type="term" value="F:argininosuccinate lyase activity"/>
    <property type="evidence" value="ECO:0007669"/>
    <property type="project" value="UniProtKB-UniRule"/>
</dbReference>
<dbReference type="CDD" id="cd01359">
    <property type="entry name" value="Argininosuccinate_lyase"/>
    <property type="match status" value="1"/>
</dbReference>
<keyword evidence="7" id="KW-0175">Coiled coil</keyword>
<dbReference type="Gene3D" id="3.30.1490.20">
    <property type="entry name" value="ATP-grasp fold, A domain"/>
    <property type="match status" value="1"/>
</dbReference>
<dbReference type="Gene3D" id="1.10.275.10">
    <property type="entry name" value="Fumarase/aspartase (N-terminal domain)"/>
    <property type="match status" value="1"/>
</dbReference>
<dbReference type="Pfam" id="PF00206">
    <property type="entry name" value="Lyase_1"/>
    <property type="match status" value="1"/>
</dbReference>
<keyword evidence="10" id="KW-1185">Reference proteome</keyword>
<evidence type="ECO:0000256" key="5">
    <source>
        <dbReference type="NCBIfam" id="TIGR00838"/>
    </source>
</evidence>
<feature type="domain" description="ATP-grasp" evidence="8">
    <location>
        <begin position="117"/>
        <end position="314"/>
    </location>
</feature>
<evidence type="ECO:0000313" key="10">
    <source>
        <dbReference type="Proteomes" id="UP000464657"/>
    </source>
</evidence>
<dbReference type="InterPro" id="IPR000362">
    <property type="entry name" value="Fumarate_lyase_fam"/>
</dbReference>
<proteinExistence type="predicted"/>
<dbReference type="SUPFAM" id="SSF48557">
    <property type="entry name" value="L-aspartase-like"/>
    <property type="match status" value="1"/>
</dbReference>
<dbReference type="InterPro" id="IPR024083">
    <property type="entry name" value="Fumarase/histidase_N"/>
</dbReference>
<dbReference type="OrthoDB" id="9769623at2"/>
<organism evidence="9 10">
    <name type="scientific">Kordia antarctica</name>
    <dbReference type="NCBI Taxonomy" id="1218801"/>
    <lineage>
        <taxon>Bacteria</taxon>
        <taxon>Pseudomonadati</taxon>
        <taxon>Bacteroidota</taxon>
        <taxon>Flavobacteriia</taxon>
        <taxon>Flavobacteriales</taxon>
        <taxon>Flavobacteriaceae</taxon>
        <taxon>Kordia</taxon>
    </lineage>
</organism>
<keyword evidence="9" id="KW-0456">Lyase</keyword>
<evidence type="ECO:0000313" key="9">
    <source>
        <dbReference type="EMBL" id="QHI35439.1"/>
    </source>
</evidence>
<dbReference type="EMBL" id="CP019288">
    <property type="protein sequence ID" value="QHI35439.1"/>
    <property type="molecule type" value="Genomic_DNA"/>
</dbReference>
<evidence type="ECO:0000256" key="7">
    <source>
        <dbReference type="SAM" id="Coils"/>
    </source>
</evidence>
<dbReference type="RefSeq" id="WP_160128181.1">
    <property type="nucleotide sequence ID" value="NZ_CP019288.1"/>
</dbReference>
<dbReference type="GO" id="GO:0042450">
    <property type="term" value="P:L-arginine biosynthetic process via ornithine"/>
    <property type="evidence" value="ECO:0007669"/>
    <property type="project" value="UniProtKB-UniRule"/>
</dbReference>
<evidence type="ECO:0000259" key="8">
    <source>
        <dbReference type="PROSITE" id="PS50975"/>
    </source>
</evidence>
<comment type="pathway">
    <text evidence="2">Amino-acid biosynthesis; L-arginine biosynthesis; L-arginine from L-ornithine and carbamoyl phosphate: step 3/3.</text>
</comment>
<dbReference type="KEGG" id="kan:IMCC3317_07850"/>
<name>A0A7L4ZG23_9FLAO</name>
<dbReference type="Gene3D" id="3.40.50.20">
    <property type="match status" value="1"/>
</dbReference>
<accession>A0A7L4ZG23</accession>
<protein>
    <recommendedName>
        <fullName evidence="3 5">Argininosuccinate lyase</fullName>
        <ecNumber evidence="3 5">4.3.2.1</ecNumber>
    </recommendedName>
</protein>
<dbReference type="NCBIfam" id="TIGR00838">
    <property type="entry name" value="argH"/>
    <property type="match status" value="1"/>
</dbReference>
<reference evidence="9 10" key="1">
    <citation type="journal article" date="2013" name="Int. J. Syst. Evol. Microbiol.">
        <title>Kordia antarctica sp. nov., isolated from Antarctic seawater.</title>
        <authorList>
            <person name="Baek K."/>
            <person name="Choi A."/>
            <person name="Kang I."/>
            <person name="Lee K."/>
            <person name="Cho J.C."/>
        </authorList>
    </citation>
    <scope>NUCLEOTIDE SEQUENCE [LARGE SCALE GENOMIC DNA]</scope>
    <source>
        <strain evidence="9 10">IMCC3317</strain>
    </source>
</reference>